<dbReference type="EMBL" id="SJDL01000033">
    <property type="protein sequence ID" value="TBW50767.1"/>
    <property type="molecule type" value="Genomic_DNA"/>
</dbReference>
<evidence type="ECO:0000313" key="1">
    <source>
        <dbReference type="EMBL" id="TBW50767.1"/>
    </source>
</evidence>
<evidence type="ECO:0000313" key="2">
    <source>
        <dbReference type="Proteomes" id="UP000313645"/>
    </source>
</evidence>
<keyword evidence="2" id="KW-1185">Reference proteome</keyword>
<protein>
    <submittedName>
        <fullName evidence="1">Uncharacterized protein</fullName>
    </submittedName>
</protein>
<accession>A0ABY1ZGB6</accession>
<name>A0ABY1ZGB6_9GAMM</name>
<sequence>MREPAAAFPPPPDVVSPVCFQLSITPIFKAFRDFGVNLGKLLYSDGGPSPEFPGDVFAH</sequence>
<dbReference type="Proteomes" id="UP000313645">
    <property type="component" value="Unassembled WGS sequence"/>
</dbReference>
<organism evidence="1 2">
    <name type="scientific">Marinobacter halodurans</name>
    <dbReference type="NCBI Taxonomy" id="2528979"/>
    <lineage>
        <taxon>Bacteria</taxon>
        <taxon>Pseudomonadati</taxon>
        <taxon>Pseudomonadota</taxon>
        <taxon>Gammaproteobacteria</taxon>
        <taxon>Pseudomonadales</taxon>
        <taxon>Marinobacteraceae</taxon>
        <taxon>Marinobacter</taxon>
    </lineage>
</organism>
<gene>
    <name evidence="1" type="ORF">EZI54_17875</name>
</gene>
<dbReference type="RefSeq" id="WP_131483248.1">
    <property type="nucleotide sequence ID" value="NZ_SJDL01000033.1"/>
</dbReference>
<reference evidence="1 2" key="1">
    <citation type="submission" date="2019-02" db="EMBL/GenBank/DDBJ databases">
        <title>Marinobacter halodurans sp. nov., a marine bacterium isolated from sea tidal flat.</title>
        <authorList>
            <person name="Yoo Y."/>
            <person name="Lee D.W."/>
            <person name="Kim B.S."/>
            <person name="Kim J.-J."/>
        </authorList>
    </citation>
    <scope>NUCLEOTIDE SEQUENCE [LARGE SCALE GENOMIC DNA]</scope>
    <source>
        <strain evidence="1 2">YJ-S3-2</strain>
    </source>
</reference>
<proteinExistence type="predicted"/>
<comment type="caution">
    <text evidence="1">The sequence shown here is derived from an EMBL/GenBank/DDBJ whole genome shotgun (WGS) entry which is preliminary data.</text>
</comment>